<proteinExistence type="predicted"/>
<keyword evidence="2" id="KW-1185">Reference proteome</keyword>
<comment type="caution">
    <text evidence="1">The sequence shown here is derived from an EMBL/GenBank/DDBJ whole genome shotgun (WGS) entry which is preliminary data.</text>
</comment>
<dbReference type="Proteomes" id="UP000805649">
    <property type="component" value="Unassembled WGS sequence"/>
</dbReference>
<gene>
    <name evidence="1" type="ORF">CTRU02_200966</name>
</gene>
<dbReference type="EMBL" id="VUJX02000001">
    <property type="protein sequence ID" value="KAL0943080.1"/>
    <property type="molecule type" value="Genomic_DNA"/>
</dbReference>
<sequence length="728" mass="80323">MPTLTYTEEADVTTDIQSPTAQPSYLQSGHFDSWSDRSASTNKKARSCLPCNKRKVRCDKKSPCSLCIRCNRTCVYPPPGQPIRRPRKTTIADVASRLSHLERSVVAKTTRHDIPTQLPPTENVSPSGDPLTEACNLSGRHRSMTRPASVNGLDGDHGGQGFLIHRGSSTQYFNDVLLSTVVEGDQDVKSALSASHNKPISPPVSSPFDPMGLLSTASSTIPLTAFQPSKKVAMKLWKAYNEKVESLAGNKLLHVPSDEVIIFTAINDPSKSTTDDLMLCFAIYCSAATALCEDEVEKVLEESRETSFMKFKTGLEQSLTRGGFLGNPSFRALQALAIYLATLRVYNPGKSIWILHGIVIRAAQSIGLHRDGERLGLTPYQAEMRRRLWWYLVTRDWRASEDYGLENANAYLSNSVNLPLNIDDVDLHPDMTELPSPKRTWTAMTMPLIFIDISMAIQQLSALAAGATSSNDVTHVKIMSDVRAKVESRLEQCNSVIPRHRLTIMFARFMLCKLDLITRLRWAMLSAGSSSDTVTDGIFTDSFLLDAVKILEQAVKFGDDELLKPYLWSAHTYTQYQVTLYVLWHLCLRPNATYADRAWVAVEGIYLIQMKIVEGRGAFEPRLTAVNALRDKARRLREQRAKLHAITSTSLHNVDEGDSAGVGDTSGGNVALSDTGGQPGGISSNLATGALGNMMFDGAFFSEIPSDLANLTPWYHNLQQSLNANGLF</sequence>
<evidence type="ECO:0000313" key="2">
    <source>
        <dbReference type="Proteomes" id="UP000805649"/>
    </source>
</evidence>
<protein>
    <submittedName>
        <fullName evidence="1">C6 transcription factor</fullName>
    </submittedName>
</protein>
<organism evidence="1 2">
    <name type="scientific">Colletotrichum truncatum</name>
    <name type="common">Anthracnose fungus</name>
    <name type="synonym">Colletotrichum capsici</name>
    <dbReference type="NCBI Taxonomy" id="5467"/>
    <lineage>
        <taxon>Eukaryota</taxon>
        <taxon>Fungi</taxon>
        <taxon>Dikarya</taxon>
        <taxon>Ascomycota</taxon>
        <taxon>Pezizomycotina</taxon>
        <taxon>Sordariomycetes</taxon>
        <taxon>Hypocreomycetidae</taxon>
        <taxon>Glomerellales</taxon>
        <taxon>Glomerellaceae</taxon>
        <taxon>Colletotrichum</taxon>
        <taxon>Colletotrichum truncatum species complex</taxon>
    </lineage>
</organism>
<evidence type="ECO:0000313" key="1">
    <source>
        <dbReference type="EMBL" id="KAL0943080.1"/>
    </source>
</evidence>
<accession>A0ACC3ZGF9</accession>
<name>A0ACC3ZGF9_COLTU</name>
<reference evidence="1 2" key="1">
    <citation type="journal article" date="2020" name="Phytopathology">
        <title>Genome Sequence Resources of Colletotrichum truncatum, C. plurivorum, C. musicola, and C. sojae: Four Species Pathogenic to Soybean (Glycine max).</title>
        <authorList>
            <person name="Rogerio F."/>
            <person name="Boufleur T.R."/>
            <person name="Ciampi-Guillardi M."/>
            <person name="Sukno S.A."/>
            <person name="Thon M.R."/>
            <person name="Massola Junior N.S."/>
            <person name="Baroncelli R."/>
        </authorList>
    </citation>
    <scope>NUCLEOTIDE SEQUENCE [LARGE SCALE GENOMIC DNA]</scope>
    <source>
        <strain evidence="1 2">CMES1059</strain>
    </source>
</reference>